<dbReference type="Proteomes" id="UP000076880">
    <property type="component" value="Unassembled WGS sequence"/>
</dbReference>
<evidence type="ECO:0000313" key="2">
    <source>
        <dbReference type="EMBL" id="KZR34585.1"/>
    </source>
</evidence>
<protein>
    <submittedName>
        <fullName evidence="2">Type VI secretion protein</fullName>
    </submittedName>
</protein>
<keyword evidence="1" id="KW-1133">Transmembrane helix</keyword>
<comment type="caution">
    <text evidence="2">The sequence shown here is derived from an EMBL/GenBank/DDBJ whole genome shotgun (WGS) entry which is preliminary data.</text>
</comment>
<gene>
    <name evidence="2" type="ORF">A3466_19190</name>
</gene>
<evidence type="ECO:0000313" key="3">
    <source>
        <dbReference type="Proteomes" id="UP000076880"/>
    </source>
</evidence>
<keyword evidence="1" id="KW-0472">Membrane</keyword>
<keyword evidence="1" id="KW-0812">Transmembrane</keyword>
<dbReference type="EMBL" id="LVVA01000007">
    <property type="protein sequence ID" value="KZR34585.1"/>
    <property type="molecule type" value="Genomic_DNA"/>
</dbReference>
<sequence>MGWKRAISLTTELSPKPSLMWWFLTGALMVIIGALLFMLYASGMVKGLSALNIWQVSLTPSGIWLLLLCLRGWLWGKEIDKHHFQKKEAELAQKQWEAWAERYLAIITSCILLPDKITAGCLHNKLEQYYGLTRRINYLSDSDHLADKSLHILLKSTMDVFRQLPDDFPVTVTLISDLPTAGLNESFSSVWSSLFPQRAVPENITITPALSMERAEKRLKQPSLTVDLILVMQLFGGDAYSDGLASLLLTSDDVTQKYRLPHKARLLRPMPLELDRFEDDFTQFLVTQTVASRAARVLGDSCRWEEVAAPLMTIGNVHGAQWDPAERMLLEKWCGIPGPAAPWLLTALAADLVTLGNNSLLTLFSSGEERYISTVTTGSEDEYNG</sequence>
<dbReference type="RefSeq" id="WP_063449889.1">
    <property type="nucleotide sequence ID" value="NZ_LVVA01000007.1"/>
</dbReference>
<feature type="transmembrane region" description="Helical" evidence="1">
    <location>
        <begin position="21"/>
        <end position="41"/>
    </location>
</feature>
<reference evidence="3" key="1">
    <citation type="submission" date="2016-03" db="EMBL/GenBank/DDBJ databases">
        <title>WGS of SAMN04393274.</title>
        <authorList>
            <person name="Adams M."/>
            <person name="Sutton G."/>
            <person name="Nelson K."/>
            <person name="Thaden J."/>
            <person name="Fowler V."/>
            <person name="Mccorrison J."/>
            <person name="Sanka R."/>
            <person name="Brinkac L."/>
            <person name="Nierman W."/>
        </authorList>
    </citation>
    <scope>NUCLEOTIDE SEQUENCE [LARGE SCALE GENOMIC DNA]</scope>
    <source>
        <strain evidence="3">GN06232</strain>
    </source>
</reference>
<name>A0ABR5YQT4_9ENTR</name>
<evidence type="ECO:0000256" key="1">
    <source>
        <dbReference type="SAM" id="Phobius"/>
    </source>
</evidence>
<accession>A0ABR5YQT4</accession>
<proteinExistence type="predicted"/>
<keyword evidence="3" id="KW-1185">Reference proteome</keyword>
<feature type="transmembrane region" description="Helical" evidence="1">
    <location>
        <begin position="53"/>
        <end position="74"/>
    </location>
</feature>
<organism evidence="2 3">
    <name type="scientific">Enterobacter genomosp. S</name>
    <dbReference type="NCBI Taxonomy" id="2364151"/>
    <lineage>
        <taxon>Bacteria</taxon>
        <taxon>Pseudomonadati</taxon>
        <taxon>Pseudomonadota</taxon>
        <taxon>Gammaproteobacteria</taxon>
        <taxon>Enterobacterales</taxon>
        <taxon>Enterobacteriaceae</taxon>
        <taxon>Enterobacter</taxon>
        <taxon>Enterobacter cloacae complex</taxon>
        <taxon>Enterobacter cloacae complex clade S</taxon>
    </lineage>
</organism>